<reference evidence="1" key="2">
    <citation type="submission" date="2020-09" db="EMBL/GenBank/DDBJ databases">
        <authorList>
            <person name="Sun Q."/>
            <person name="Zhou Y."/>
        </authorList>
    </citation>
    <scope>NUCLEOTIDE SEQUENCE</scope>
    <source>
        <strain evidence="1">CGMCC 1.6333</strain>
    </source>
</reference>
<dbReference type="SUPFAM" id="SSF54001">
    <property type="entry name" value="Cysteine proteinases"/>
    <property type="match status" value="1"/>
</dbReference>
<name>A0A917TQW1_9BACI</name>
<evidence type="ECO:0000313" key="2">
    <source>
        <dbReference type="Proteomes" id="UP000618460"/>
    </source>
</evidence>
<dbReference type="Gene3D" id="3.90.1720.10">
    <property type="entry name" value="endopeptidase domain like (from Nostoc punctiforme)"/>
    <property type="match status" value="1"/>
</dbReference>
<reference evidence="1" key="1">
    <citation type="journal article" date="2014" name="Int. J. Syst. Evol. Microbiol.">
        <title>Complete genome sequence of Corynebacterium casei LMG S-19264T (=DSM 44701T), isolated from a smear-ripened cheese.</title>
        <authorList>
            <consortium name="US DOE Joint Genome Institute (JGI-PGF)"/>
            <person name="Walter F."/>
            <person name="Albersmeier A."/>
            <person name="Kalinowski J."/>
            <person name="Ruckert C."/>
        </authorList>
    </citation>
    <scope>NUCLEOTIDE SEQUENCE</scope>
    <source>
        <strain evidence="1">CGMCC 1.6333</strain>
    </source>
</reference>
<organism evidence="1 2">
    <name type="scientific">Paraliobacillus quinghaiensis</name>
    <dbReference type="NCBI Taxonomy" id="470815"/>
    <lineage>
        <taxon>Bacteria</taxon>
        <taxon>Bacillati</taxon>
        <taxon>Bacillota</taxon>
        <taxon>Bacilli</taxon>
        <taxon>Bacillales</taxon>
        <taxon>Bacillaceae</taxon>
        <taxon>Paraliobacillus</taxon>
    </lineage>
</organism>
<dbReference type="EMBL" id="BMLG01000009">
    <property type="protein sequence ID" value="GGM33238.1"/>
    <property type="molecule type" value="Genomic_DNA"/>
</dbReference>
<accession>A0A917TQW1</accession>
<keyword evidence="2" id="KW-1185">Reference proteome</keyword>
<dbReference type="InterPro" id="IPR038765">
    <property type="entry name" value="Papain-like_cys_pep_sf"/>
</dbReference>
<gene>
    <name evidence="1" type="ORF">GCM10011351_19110</name>
</gene>
<sequence length="195" mass="22980">MKTRKIYLLFSDTGTLLTRTINLYTKTTLNHASIALDRQLNHVYSFGRKRPSNPFIAGFIKENLQTPFFNNTKCAVYRLTISEREYQLLQQRIMVMEASKHLYRYNLLGLFGVMLNKELERDNAYFCSQFVADLLEECGAYHIEKPTCLIKPQDLREWHELELIYQGDLRSYPYFSSRSKTTIAEKWNRSNVKLG</sequence>
<comment type="caution">
    <text evidence="1">The sequence shown here is derived from an EMBL/GenBank/DDBJ whole genome shotgun (WGS) entry which is preliminary data.</text>
</comment>
<dbReference type="RefSeq" id="WP_117155197.1">
    <property type="nucleotide sequence ID" value="NZ_BMLG01000009.1"/>
</dbReference>
<dbReference type="OrthoDB" id="1645744at2"/>
<dbReference type="AlphaFoldDB" id="A0A917TQW1"/>
<dbReference type="Proteomes" id="UP000618460">
    <property type="component" value="Unassembled WGS sequence"/>
</dbReference>
<evidence type="ECO:0000313" key="1">
    <source>
        <dbReference type="EMBL" id="GGM33238.1"/>
    </source>
</evidence>
<protein>
    <submittedName>
        <fullName evidence="1">Uncharacterized protein</fullName>
    </submittedName>
</protein>
<proteinExistence type="predicted"/>